<accession>A0A1D8TKZ5</accession>
<sequence length="296" mass="34444">MLSRTIGIVRDLPTGFSHNAAKEIEQATSLPWQENSYREYTSQGYEVFSLFSKSGNSTDTIIEDCSPTPTPELDKLPTIRSFLEHCNLSLMWVRLNKLAPGSCFWEHRDYSELSEKQKVRLHVPISTSADSYMCFQGTAVHLKPDSLWLLRPNYDVHGFLNGSSVRIHLIIDAYLNNELSNEIDQVYLPEESLTLLPEPTPEIYNKLLSLAARLVDDNREQDAEELLLKTFLQYNQPLGFSYDLVVSLYEKYSRLEKVQEWISIKSRFLHQEELKNVKKKWEQPDHATRSYRRKDH</sequence>
<dbReference type="InterPro" id="IPR027443">
    <property type="entry name" value="IPNS-like_sf"/>
</dbReference>
<feature type="domain" description="Aspartyl/asparaginy/proline hydroxylase" evidence="1">
    <location>
        <begin position="27"/>
        <end position="173"/>
    </location>
</feature>
<dbReference type="EMBL" id="CP017599">
    <property type="protein sequence ID" value="AOW98317.1"/>
    <property type="molecule type" value="Genomic_DNA"/>
</dbReference>
<dbReference type="SUPFAM" id="SSF51197">
    <property type="entry name" value="Clavaminate synthase-like"/>
    <property type="match status" value="1"/>
</dbReference>
<name>A0A1D8TKZ5_9CYAN</name>
<reference evidence="3" key="1">
    <citation type="submission" date="2016-10" db="EMBL/GenBank/DDBJ databases">
        <title>Comparative genomics uncovers the prolific and rare metabolic potential of the cyanobacterial genus Moorea.</title>
        <authorList>
            <person name="Leao T."/>
            <person name="Castelao G."/>
            <person name="Korobeynikov A."/>
            <person name="Monroe E.A."/>
            <person name="Podell S."/>
            <person name="Glukhov E."/>
            <person name="Allen E."/>
            <person name="Gerwick W.H."/>
            <person name="Gerwick L."/>
        </authorList>
    </citation>
    <scope>NUCLEOTIDE SEQUENCE [LARGE SCALE GENOMIC DNA]</scope>
    <source>
        <strain evidence="3">PAL-8-15-08-1</strain>
    </source>
</reference>
<proteinExistence type="predicted"/>
<evidence type="ECO:0000313" key="2">
    <source>
        <dbReference type="EMBL" id="AOW98317.1"/>
    </source>
</evidence>
<evidence type="ECO:0000259" key="1">
    <source>
        <dbReference type="Pfam" id="PF05118"/>
    </source>
</evidence>
<dbReference type="AlphaFoldDB" id="A0A1D8TKZ5"/>
<protein>
    <recommendedName>
        <fullName evidence="1">Aspartyl/asparaginy/proline hydroxylase domain-containing protein</fullName>
    </recommendedName>
</protein>
<evidence type="ECO:0000313" key="3">
    <source>
        <dbReference type="Proteomes" id="UP000177870"/>
    </source>
</evidence>
<dbReference type="KEGG" id="mpro:BJP34_01640"/>
<dbReference type="InterPro" id="IPR007803">
    <property type="entry name" value="Asp/Arg/Pro-Hydrxlase"/>
</dbReference>
<organism evidence="2 3">
    <name type="scientific">Moorena producens PAL-8-15-08-1</name>
    <dbReference type="NCBI Taxonomy" id="1458985"/>
    <lineage>
        <taxon>Bacteria</taxon>
        <taxon>Bacillati</taxon>
        <taxon>Cyanobacteriota</taxon>
        <taxon>Cyanophyceae</taxon>
        <taxon>Coleofasciculales</taxon>
        <taxon>Coleofasciculaceae</taxon>
        <taxon>Moorena</taxon>
    </lineage>
</organism>
<dbReference type="STRING" id="1458985.BJP34_01640"/>
<dbReference type="Pfam" id="PF05118">
    <property type="entry name" value="Asp_Arg_Hydrox"/>
    <property type="match status" value="1"/>
</dbReference>
<dbReference type="Proteomes" id="UP000177870">
    <property type="component" value="Chromosome"/>
</dbReference>
<gene>
    <name evidence="2" type="ORF">BJP34_01640</name>
</gene>
<dbReference type="Gene3D" id="2.60.120.330">
    <property type="entry name" value="B-lactam Antibiotic, Isopenicillin N Synthase, Chain"/>
    <property type="match status" value="1"/>
</dbReference>